<feature type="compositionally biased region" description="Low complexity" evidence="6">
    <location>
        <begin position="144"/>
        <end position="166"/>
    </location>
</feature>
<keyword evidence="4" id="KW-0804">Transcription</keyword>
<comment type="caution">
    <text evidence="8">The sequence shown here is derived from an EMBL/GenBank/DDBJ whole genome shotgun (WGS) entry which is preliminary data.</text>
</comment>
<evidence type="ECO:0000256" key="2">
    <source>
        <dbReference type="ARBA" id="ARBA00023015"/>
    </source>
</evidence>
<dbReference type="InterPro" id="IPR044810">
    <property type="entry name" value="WRKY_plant"/>
</dbReference>
<accession>A0ABS8TCL2</accession>
<feature type="compositionally biased region" description="Basic and acidic residues" evidence="6">
    <location>
        <begin position="346"/>
        <end position="360"/>
    </location>
</feature>
<feature type="domain" description="WRKY" evidence="7">
    <location>
        <begin position="209"/>
        <end position="273"/>
    </location>
</feature>
<evidence type="ECO:0000259" key="7">
    <source>
        <dbReference type="PROSITE" id="PS50811"/>
    </source>
</evidence>
<proteinExistence type="predicted"/>
<dbReference type="InterPro" id="IPR036576">
    <property type="entry name" value="WRKY_dom_sf"/>
</dbReference>
<dbReference type="InterPro" id="IPR003657">
    <property type="entry name" value="WRKY_dom"/>
</dbReference>
<feature type="compositionally biased region" description="Polar residues" evidence="6">
    <location>
        <begin position="325"/>
        <end position="336"/>
    </location>
</feature>
<dbReference type="PANTHER" id="PTHR31221:SF360">
    <property type="entry name" value="WRKY DOMAIN-CONTAINING PROTEIN"/>
    <property type="match status" value="1"/>
</dbReference>
<dbReference type="PANTHER" id="PTHR31221">
    <property type="entry name" value="WRKY TRANSCRIPTION FACTOR PROTEIN 1-RELATED"/>
    <property type="match status" value="1"/>
</dbReference>
<keyword evidence="3" id="KW-0238">DNA-binding</keyword>
<feature type="region of interest" description="Disordered" evidence="6">
    <location>
        <begin position="1"/>
        <end position="40"/>
    </location>
</feature>
<evidence type="ECO:0000256" key="3">
    <source>
        <dbReference type="ARBA" id="ARBA00023125"/>
    </source>
</evidence>
<feature type="non-terminal residue" evidence="8">
    <location>
        <position position="360"/>
    </location>
</feature>
<dbReference type="Proteomes" id="UP000823775">
    <property type="component" value="Unassembled WGS sequence"/>
</dbReference>
<evidence type="ECO:0000313" key="8">
    <source>
        <dbReference type="EMBL" id="MCD7468648.1"/>
    </source>
</evidence>
<name>A0ABS8TCL2_DATST</name>
<feature type="region of interest" description="Disordered" evidence="6">
    <location>
        <begin position="258"/>
        <end position="360"/>
    </location>
</feature>
<evidence type="ECO:0000256" key="4">
    <source>
        <dbReference type="ARBA" id="ARBA00023163"/>
    </source>
</evidence>
<gene>
    <name evidence="8" type="ORF">HAX54_007040</name>
</gene>
<evidence type="ECO:0000256" key="6">
    <source>
        <dbReference type="SAM" id="MobiDB-lite"/>
    </source>
</evidence>
<reference evidence="8 9" key="1">
    <citation type="journal article" date="2021" name="BMC Genomics">
        <title>Datura genome reveals duplications of psychoactive alkaloid biosynthetic genes and high mutation rate following tissue culture.</title>
        <authorList>
            <person name="Rajewski A."/>
            <person name="Carter-House D."/>
            <person name="Stajich J."/>
            <person name="Litt A."/>
        </authorList>
    </citation>
    <scope>NUCLEOTIDE SEQUENCE [LARGE SCALE GENOMIC DNA]</scope>
    <source>
        <strain evidence="8">AR-01</strain>
    </source>
</reference>
<evidence type="ECO:0000256" key="5">
    <source>
        <dbReference type="ARBA" id="ARBA00023242"/>
    </source>
</evidence>
<keyword evidence="5" id="KW-0539">Nucleus</keyword>
<dbReference type="PROSITE" id="PS50811">
    <property type="entry name" value="WRKY"/>
    <property type="match status" value="1"/>
</dbReference>
<keyword evidence="2" id="KW-0805">Transcription regulation</keyword>
<dbReference type="Gene3D" id="2.20.25.80">
    <property type="entry name" value="WRKY domain"/>
    <property type="match status" value="1"/>
</dbReference>
<organism evidence="8 9">
    <name type="scientific">Datura stramonium</name>
    <name type="common">Jimsonweed</name>
    <name type="synonym">Common thornapple</name>
    <dbReference type="NCBI Taxonomy" id="4076"/>
    <lineage>
        <taxon>Eukaryota</taxon>
        <taxon>Viridiplantae</taxon>
        <taxon>Streptophyta</taxon>
        <taxon>Embryophyta</taxon>
        <taxon>Tracheophyta</taxon>
        <taxon>Spermatophyta</taxon>
        <taxon>Magnoliopsida</taxon>
        <taxon>eudicotyledons</taxon>
        <taxon>Gunneridae</taxon>
        <taxon>Pentapetalae</taxon>
        <taxon>asterids</taxon>
        <taxon>lamiids</taxon>
        <taxon>Solanales</taxon>
        <taxon>Solanaceae</taxon>
        <taxon>Solanoideae</taxon>
        <taxon>Datureae</taxon>
        <taxon>Datura</taxon>
    </lineage>
</organism>
<feature type="compositionally biased region" description="Polar residues" evidence="6">
    <location>
        <begin position="167"/>
        <end position="181"/>
    </location>
</feature>
<comment type="subcellular location">
    <subcellularLocation>
        <location evidence="1">Nucleus</location>
    </subcellularLocation>
</comment>
<sequence length="360" mass="38642">MAENEGSSSSSTSRGSLLRPTITLPPRNSMESLFSGGSSGISPGPMTLVSSFFSDNDPDSECRSFSQLLAGAMTSPAGFPGVRPGFPPLPPPSTAAITQSPTFALPPGLSPTSLFDGFFSPGQGPFGMSHQQVLAQLTAQASQAQSQMHIQPDYPSSSRAAAPSMSQFQSLTSNAAANQQIPPALDHNIVKESSDVSLSDQRSEPASFAVDKPADDGYNWRKYGQKQVKGSEYPRSYYKCTHPNCPVKKKVERSLDGQVTEIIYKGQHNHQPPQASKRSKESGNPNGNYNLQGPYELSSEGLTGNLNKPKEGEPSYSLRMKDQESSQANDQTSGSSDSEEVGNAETRVDARDIDERESKR</sequence>
<evidence type="ECO:0000256" key="1">
    <source>
        <dbReference type="ARBA" id="ARBA00004123"/>
    </source>
</evidence>
<evidence type="ECO:0000313" key="9">
    <source>
        <dbReference type="Proteomes" id="UP000823775"/>
    </source>
</evidence>
<dbReference type="EMBL" id="JACEIK010001361">
    <property type="protein sequence ID" value="MCD7468648.1"/>
    <property type="molecule type" value="Genomic_DNA"/>
</dbReference>
<dbReference type="SMART" id="SM00774">
    <property type="entry name" value="WRKY"/>
    <property type="match status" value="1"/>
</dbReference>
<feature type="compositionally biased region" description="Low complexity" evidence="6">
    <location>
        <begin position="1"/>
        <end position="19"/>
    </location>
</feature>
<dbReference type="Pfam" id="PF03106">
    <property type="entry name" value="WRKY"/>
    <property type="match status" value="1"/>
</dbReference>
<dbReference type="SUPFAM" id="SSF118290">
    <property type="entry name" value="WRKY DNA-binding domain"/>
    <property type="match status" value="1"/>
</dbReference>
<keyword evidence="9" id="KW-1185">Reference proteome</keyword>
<feature type="region of interest" description="Disordered" evidence="6">
    <location>
        <begin position="144"/>
        <end position="237"/>
    </location>
</feature>
<feature type="compositionally biased region" description="Basic and acidic residues" evidence="6">
    <location>
        <begin position="308"/>
        <end position="324"/>
    </location>
</feature>
<protein>
    <recommendedName>
        <fullName evidence="7">WRKY domain-containing protein</fullName>
    </recommendedName>
</protein>
<feature type="compositionally biased region" description="Polar residues" evidence="6">
    <location>
        <begin position="269"/>
        <end position="291"/>
    </location>
</feature>